<dbReference type="InterPro" id="IPR001107">
    <property type="entry name" value="Band_7"/>
</dbReference>
<feature type="domain" description="Band 7" evidence="8">
    <location>
        <begin position="72"/>
        <end position="232"/>
    </location>
</feature>
<dbReference type="InterPro" id="IPR036013">
    <property type="entry name" value="Band_7/SPFH_dom_sf"/>
</dbReference>
<evidence type="ECO:0000313" key="9">
    <source>
        <dbReference type="EMBL" id="MDC8829870.1"/>
    </source>
</evidence>
<evidence type="ECO:0000259" key="8">
    <source>
        <dbReference type="SMART" id="SM00244"/>
    </source>
</evidence>
<dbReference type="SUPFAM" id="SSF117892">
    <property type="entry name" value="Band 7/SPFH domain"/>
    <property type="match status" value="1"/>
</dbReference>
<feature type="compositionally biased region" description="Basic and acidic residues" evidence="7">
    <location>
        <begin position="7"/>
        <end position="20"/>
    </location>
</feature>
<dbReference type="Gene3D" id="3.30.479.30">
    <property type="entry name" value="Band 7 domain"/>
    <property type="match status" value="1"/>
</dbReference>
<dbReference type="SMART" id="SM00244">
    <property type="entry name" value="PHB"/>
    <property type="match status" value="1"/>
</dbReference>
<evidence type="ECO:0000256" key="6">
    <source>
        <dbReference type="RuleBase" id="RU364113"/>
    </source>
</evidence>
<dbReference type="InterPro" id="IPR020980">
    <property type="entry name" value="Membrane_HflK_N"/>
</dbReference>
<keyword evidence="5 6" id="KW-0472">Membrane</keyword>
<dbReference type="Pfam" id="PF01145">
    <property type="entry name" value="Band_7"/>
    <property type="match status" value="1"/>
</dbReference>
<gene>
    <name evidence="9" type="primary">hflK</name>
    <name evidence="9" type="ORF">OIK42_03735</name>
</gene>
<dbReference type="Pfam" id="PF12221">
    <property type="entry name" value="HflK_N"/>
    <property type="match status" value="1"/>
</dbReference>
<feature type="region of interest" description="Disordered" evidence="7">
    <location>
        <begin position="1"/>
        <end position="24"/>
    </location>
</feature>
<accession>A0ABT5KYL7</accession>
<comment type="subunit">
    <text evidence="6">HflC and HflK may interact to form a multimeric complex.</text>
</comment>
<dbReference type="GO" id="GO:0006508">
    <property type="term" value="P:proteolysis"/>
    <property type="evidence" value="ECO:0007669"/>
    <property type="project" value="UniProtKB-KW"/>
</dbReference>
<organism evidence="9 10">
    <name type="scientific">Alteromonas gilva</name>
    <dbReference type="NCBI Taxonomy" id="2987522"/>
    <lineage>
        <taxon>Bacteria</taxon>
        <taxon>Pseudomonadati</taxon>
        <taxon>Pseudomonadota</taxon>
        <taxon>Gammaproteobacteria</taxon>
        <taxon>Alteromonadales</taxon>
        <taxon>Alteromonadaceae</taxon>
        <taxon>Alteromonas/Salinimonas group</taxon>
        <taxon>Alteromonas</taxon>
    </lineage>
</organism>
<comment type="similarity">
    <text evidence="2 6">Belongs to the band 7/mec-2 family. HflK subfamily.</text>
</comment>
<evidence type="ECO:0000256" key="3">
    <source>
        <dbReference type="ARBA" id="ARBA00022692"/>
    </source>
</evidence>
<keyword evidence="9" id="KW-0378">Hydrolase</keyword>
<feature type="region of interest" description="Disordered" evidence="7">
    <location>
        <begin position="359"/>
        <end position="391"/>
    </location>
</feature>
<comment type="subcellular location">
    <subcellularLocation>
        <location evidence="1">Membrane</location>
        <topology evidence="1">Single-pass membrane protein</topology>
    </subcellularLocation>
</comment>
<reference evidence="9 10" key="1">
    <citation type="submission" date="2022-10" db="EMBL/GenBank/DDBJ databases">
        <title>Alteromonas sp. chi3 Genome sequencing.</title>
        <authorList>
            <person name="Park S."/>
        </authorList>
    </citation>
    <scope>NUCLEOTIDE SEQUENCE [LARGE SCALE GENOMIC DNA]</scope>
    <source>
        <strain evidence="10">chi3</strain>
    </source>
</reference>
<evidence type="ECO:0000256" key="2">
    <source>
        <dbReference type="ARBA" id="ARBA00006971"/>
    </source>
</evidence>
<keyword evidence="9" id="KW-0645">Protease</keyword>
<evidence type="ECO:0000256" key="4">
    <source>
        <dbReference type="ARBA" id="ARBA00022989"/>
    </source>
</evidence>
<evidence type="ECO:0000313" key="10">
    <source>
        <dbReference type="Proteomes" id="UP001218788"/>
    </source>
</evidence>
<dbReference type="RefSeq" id="WP_273638444.1">
    <property type="nucleotide sequence ID" value="NZ_JAQQXP010000001.1"/>
</dbReference>
<dbReference type="InterPro" id="IPR050710">
    <property type="entry name" value="Band7/mec-2_domain"/>
</dbReference>
<dbReference type="NCBIfam" id="TIGR01933">
    <property type="entry name" value="hflK"/>
    <property type="match status" value="1"/>
</dbReference>
<feature type="transmembrane region" description="Helical" evidence="6">
    <location>
        <begin position="56"/>
        <end position="77"/>
    </location>
</feature>
<keyword evidence="10" id="KW-1185">Reference proteome</keyword>
<dbReference type="CDD" id="cd03404">
    <property type="entry name" value="SPFH_HflK"/>
    <property type="match status" value="1"/>
</dbReference>
<name>A0ABT5KYL7_9ALTE</name>
<comment type="caution">
    <text evidence="9">The sequence shown here is derived from an EMBL/GenBank/DDBJ whole genome shotgun (WGS) entry which is preliminary data.</text>
</comment>
<sequence length="391" mass="43172">MAWNEPGGDKNDPWKNRGGRDQGPPDLDDVFKNLFGKLGKMGGGSGGGSGKKLGGIGAAIIAGLAIVVYVVSGFYTIREAELGVVLRFGEYNSQVEPGLRWKPTFVDSVIPVDVQSIRYQTSSGSMLTEDENLVNVQMEVQYRVVDPFRWTFAVTSPESTLSQAFDSAIRYVVGHSTMDDVLTDGREVTRQRVWEELEGILSPYNIGVSIVDMNFKDARPPEQVKDAFDDAIAAQEDEQRFIREAEAYAREIEPRARGQVNRMNEEAQAYKERVTLEAQGEVARFEELLPQYEKAPQVTRQRIYIETMEQVFSSTSKIMIDSGEGGGNNIMYLPLDKITQNQGAADKTSLERMRNTLEGLQNNVANSTGNNSGNSSPSSSGLRSGSNRDGR</sequence>
<feature type="compositionally biased region" description="Low complexity" evidence="7">
    <location>
        <begin position="362"/>
        <end position="385"/>
    </location>
</feature>
<evidence type="ECO:0000256" key="7">
    <source>
        <dbReference type="SAM" id="MobiDB-lite"/>
    </source>
</evidence>
<dbReference type="Proteomes" id="UP001218788">
    <property type="component" value="Unassembled WGS sequence"/>
</dbReference>
<dbReference type="GO" id="GO:0008233">
    <property type="term" value="F:peptidase activity"/>
    <property type="evidence" value="ECO:0007669"/>
    <property type="project" value="UniProtKB-KW"/>
</dbReference>
<comment type="function">
    <text evidence="6">HflC and HflK could encode or regulate a protease.</text>
</comment>
<evidence type="ECO:0000256" key="5">
    <source>
        <dbReference type="ARBA" id="ARBA00023136"/>
    </source>
</evidence>
<protein>
    <recommendedName>
        <fullName evidence="6">Protein HflK</fullName>
    </recommendedName>
</protein>
<dbReference type="InterPro" id="IPR010201">
    <property type="entry name" value="HflK"/>
</dbReference>
<proteinExistence type="inferred from homology"/>
<dbReference type="PANTHER" id="PTHR43327">
    <property type="entry name" value="STOMATIN-LIKE PROTEIN 2, MITOCHONDRIAL"/>
    <property type="match status" value="1"/>
</dbReference>
<keyword evidence="3 6" id="KW-0812">Transmembrane</keyword>
<evidence type="ECO:0000256" key="1">
    <source>
        <dbReference type="ARBA" id="ARBA00004167"/>
    </source>
</evidence>
<dbReference type="PANTHER" id="PTHR43327:SF2">
    <property type="entry name" value="MODULATOR OF FTSH PROTEASE HFLK"/>
    <property type="match status" value="1"/>
</dbReference>
<keyword evidence="4 6" id="KW-1133">Transmembrane helix</keyword>
<dbReference type="EMBL" id="JAQQXP010000001">
    <property type="protein sequence ID" value="MDC8829870.1"/>
    <property type="molecule type" value="Genomic_DNA"/>
</dbReference>